<reference evidence="2 3" key="2">
    <citation type="submission" date="2018-11" db="EMBL/GenBank/DDBJ databases">
        <authorList>
            <consortium name="Pathogen Informatics"/>
        </authorList>
    </citation>
    <scope>NUCLEOTIDE SEQUENCE [LARGE SCALE GENOMIC DNA]</scope>
</reference>
<keyword evidence="3" id="KW-1185">Reference proteome</keyword>
<sequence length="219" mass="24889">MIIFENMKSNNQTEENLTLSTTQKSPSESSEEVKFLESLGSKNAENEQSTTHALYSNLPFLYLTTETVERKETTTETTTKYSKMDEHKKNLKTKSKKPKINVSKELTYDPHNEWAPDHISATQFSFKGPLQITSSQPFVMKHELENEKVPPVRDEEHVVFDDSLNAVYEIGSQIDRIIPENSKHMEAVPNGEIPKGVENRESQGEGNAKNESKKATNKK</sequence>
<dbReference type="WBParaSite" id="TCNE_0000821701-mRNA-1">
    <property type="protein sequence ID" value="TCNE_0000821701-mRNA-1"/>
    <property type="gene ID" value="TCNE_0000821701"/>
</dbReference>
<protein>
    <submittedName>
        <fullName evidence="2 4">Uncharacterized protein</fullName>
    </submittedName>
</protein>
<accession>A0A183UI97</accession>
<evidence type="ECO:0000313" key="4">
    <source>
        <dbReference type="WBParaSite" id="TCNE_0000821701-mRNA-1"/>
    </source>
</evidence>
<feature type="region of interest" description="Disordered" evidence="1">
    <location>
        <begin position="179"/>
        <end position="219"/>
    </location>
</feature>
<feature type="region of interest" description="Disordered" evidence="1">
    <location>
        <begin position="1"/>
        <end position="34"/>
    </location>
</feature>
<feature type="compositionally biased region" description="Basic and acidic residues" evidence="1">
    <location>
        <begin position="195"/>
        <end position="219"/>
    </location>
</feature>
<dbReference type="EMBL" id="UYWY01019851">
    <property type="protein sequence ID" value="VDM39538.1"/>
    <property type="molecule type" value="Genomic_DNA"/>
</dbReference>
<organism evidence="3 4">
    <name type="scientific">Toxocara canis</name>
    <name type="common">Canine roundworm</name>
    <dbReference type="NCBI Taxonomy" id="6265"/>
    <lineage>
        <taxon>Eukaryota</taxon>
        <taxon>Metazoa</taxon>
        <taxon>Ecdysozoa</taxon>
        <taxon>Nematoda</taxon>
        <taxon>Chromadorea</taxon>
        <taxon>Rhabditida</taxon>
        <taxon>Spirurina</taxon>
        <taxon>Ascaridomorpha</taxon>
        <taxon>Ascaridoidea</taxon>
        <taxon>Toxocaridae</taxon>
        <taxon>Toxocara</taxon>
    </lineage>
</organism>
<feature type="compositionally biased region" description="Polar residues" evidence="1">
    <location>
        <begin position="7"/>
        <end position="28"/>
    </location>
</feature>
<evidence type="ECO:0000256" key="1">
    <source>
        <dbReference type="SAM" id="MobiDB-lite"/>
    </source>
</evidence>
<dbReference type="AlphaFoldDB" id="A0A183UI97"/>
<dbReference type="Proteomes" id="UP000050794">
    <property type="component" value="Unassembled WGS sequence"/>
</dbReference>
<reference evidence="4" key="1">
    <citation type="submission" date="2016-06" db="UniProtKB">
        <authorList>
            <consortium name="WormBaseParasite"/>
        </authorList>
    </citation>
    <scope>IDENTIFICATION</scope>
</reference>
<name>A0A183UI97_TOXCA</name>
<feature type="region of interest" description="Disordered" evidence="1">
    <location>
        <begin position="73"/>
        <end position="97"/>
    </location>
</feature>
<proteinExistence type="predicted"/>
<evidence type="ECO:0000313" key="2">
    <source>
        <dbReference type="EMBL" id="VDM39538.1"/>
    </source>
</evidence>
<gene>
    <name evidence="2" type="ORF">TCNE_LOCUS8217</name>
</gene>
<evidence type="ECO:0000313" key="3">
    <source>
        <dbReference type="Proteomes" id="UP000050794"/>
    </source>
</evidence>